<protein>
    <submittedName>
        <fullName evidence="1">SH3 domain-containing protein</fullName>
    </submittedName>
</protein>
<dbReference type="InterPro" id="IPR011250">
    <property type="entry name" value="OMP/PagP_B-barrel"/>
</dbReference>
<dbReference type="EMBL" id="JAWIIJ010000001">
    <property type="protein sequence ID" value="MDV2077214.1"/>
    <property type="molecule type" value="Genomic_DNA"/>
</dbReference>
<proteinExistence type="predicted"/>
<dbReference type="Gene3D" id="2.30.30.40">
    <property type="entry name" value="SH3 Domains"/>
    <property type="match status" value="1"/>
</dbReference>
<dbReference type="Pfam" id="PF06347">
    <property type="entry name" value="SH3_4"/>
    <property type="match status" value="1"/>
</dbReference>
<accession>A0ABU3VSH7</accession>
<reference evidence="1 2" key="1">
    <citation type="submission" date="2023-10" db="EMBL/GenBank/DDBJ databases">
        <title>Characteristics and mechanism of a salt-tolerant marine origin heterotrophic nitrifying- aerobic denitrifying bacteria Marinobacter xestospongiae HN1.</title>
        <authorList>
            <person name="Qi R."/>
        </authorList>
    </citation>
    <scope>NUCLEOTIDE SEQUENCE [LARGE SCALE GENOMIC DNA]</scope>
    <source>
        <strain evidence="1 2">HN1</strain>
    </source>
</reference>
<gene>
    <name evidence="1" type="ORF">RYS15_00895</name>
</gene>
<evidence type="ECO:0000313" key="2">
    <source>
        <dbReference type="Proteomes" id="UP001269819"/>
    </source>
</evidence>
<keyword evidence="2" id="KW-1185">Reference proteome</keyword>
<organism evidence="1 2">
    <name type="scientific">Marinobacter xestospongiae</name>
    <dbReference type="NCBI Taxonomy" id="994319"/>
    <lineage>
        <taxon>Bacteria</taxon>
        <taxon>Pseudomonadati</taxon>
        <taxon>Pseudomonadota</taxon>
        <taxon>Gammaproteobacteria</taxon>
        <taxon>Pseudomonadales</taxon>
        <taxon>Marinobacteraceae</taxon>
        <taxon>Marinobacter</taxon>
    </lineage>
</organism>
<name>A0ABU3VSH7_9GAMM</name>
<dbReference type="InterPro" id="IPR010466">
    <property type="entry name" value="DUF1058"/>
</dbReference>
<sequence>MCDIDSGFDNSVALSTAPDSKPGAARLRIVAWLLACVLPLLASPARADDGRGATPALPRVQVAEPYVAWHTGPAAAYPVVRVSEQGEWLTLVRRKTDWFRVRDRRGREGWVHVDDVLLTLDGAGEPVTLTEPRFDDFSTRRWEAGLMMGEFDRAPVTAVYAGYWMTANLSLELWGSQALGTASEILMVSGNLVHQPFPDWRVSPFFTLGYGHIAIRPKTTLADTENRDNPMANAGLGVRFYMTDRYFLRAEVKDFKTFTDRQTNEEATEWKLGLSIFF</sequence>
<dbReference type="Proteomes" id="UP001269819">
    <property type="component" value="Unassembled WGS sequence"/>
</dbReference>
<dbReference type="SUPFAM" id="SSF56925">
    <property type="entry name" value="OMPA-like"/>
    <property type="match status" value="1"/>
</dbReference>
<dbReference type="RefSeq" id="WP_316972209.1">
    <property type="nucleotide sequence ID" value="NZ_JAWIIJ010000001.1"/>
</dbReference>
<dbReference type="Gene3D" id="2.40.160.20">
    <property type="match status" value="1"/>
</dbReference>
<evidence type="ECO:0000313" key="1">
    <source>
        <dbReference type="EMBL" id="MDV2077214.1"/>
    </source>
</evidence>
<comment type="caution">
    <text evidence="1">The sequence shown here is derived from an EMBL/GenBank/DDBJ whole genome shotgun (WGS) entry which is preliminary data.</text>
</comment>